<reference evidence="1 2" key="1">
    <citation type="submission" date="2024-01" db="EMBL/GenBank/DDBJ databases">
        <title>The genome sequence of Erythrobacteraceae sp. strain 1XM1-14.</title>
        <authorList>
            <person name="Liu Y."/>
        </authorList>
    </citation>
    <scope>NUCLEOTIDE SEQUENCE [LARGE SCALE GENOMIC DNA]</scope>
    <source>
        <strain evidence="1 2">1XM1-14</strain>
    </source>
</reference>
<accession>A0ABU7GGJ4</accession>
<dbReference type="EMBL" id="JAZDQV010000010">
    <property type="protein sequence ID" value="MEE1878129.1"/>
    <property type="molecule type" value="Genomic_DNA"/>
</dbReference>
<proteinExistence type="predicted"/>
<comment type="caution">
    <text evidence="1">The sequence shown here is derived from an EMBL/GenBank/DDBJ whole genome shotgun (WGS) entry which is preliminary data.</text>
</comment>
<gene>
    <name evidence="1" type="ORF">VRS74_10590</name>
</gene>
<dbReference type="RefSeq" id="WP_354145234.1">
    <property type="nucleotide sequence ID" value="NZ_JAZDQV010000010.1"/>
</dbReference>
<name>A0ABU7GGJ4_9SPHN</name>
<keyword evidence="2" id="KW-1185">Reference proteome</keyword>
<sequence>MKRPTIPMSAEQLPQQRIVPLADLVDRPVPFDAVVGWDEKPDGVELPNGPRNADYLGQVEWTWSPMHNRIDAYYISRGRSHWMLWIYSYGDDDGWTWLAVGHVPRRQASRMQAAIHLIADFWRMERDKTELDHYHWINEQGDLGSSEWRTIALLVWPEVAAQRIAAAGNDNDH</sequence>
<dbReference type="Proteomes" id="UP001343492">
    <property type="component" value="Unassembled WGS sequence"/>
</dbReference>
<evidence type="ECO:0000313" key="1">
    <source>
        <dbReference type="EMBL" id="MEE1878129.1"/>
    </source>
</evidence>
<evidence type="ECO:0000313" key="2">
    <source>
        <dbReference type="Proteomes" id="UP001343492"/>
    </source>
</evidence>
<organism evidence="1 2">
    <name type="scientific">Altererythrobacter litoralis</name>
    <dbReference type="NCBI Taxonomy" id="3113904"/>
    <lineage>
        <taxon>Bacteria</taxon>
        <taxon>Pseudomonadati</taxon>
        <taxon>Pseudomonadota</taxon>
        <taxon>Alphaproteobacteria</taxon>
        <taxon>Sphingomonadales</taxon>
        <taxon>Erythrobacteraceae</taxon>
        <taxon>Altererythrobacter</taxon>
    </lineage>
</organism>
<protein>
    <submittedName>
        <fullName evidence="1">Uncharacterized protein</fullName>
    </submittedName>
</protein>